<feature type="region of interest" description="Disordered" evidence="1">
    <location>
        <begin position="155"/>
        <end position="175"/>
    </location>
</feature>
<organism evidence="3 4">
    <name type="scientific">Caenorhabditis bovis</name>
    <dbReference type="NCBI Taxonomy" id="2654633"/>
    <lineage>
        <taxon>Eukaryota</taxon>
        <taxon>Metazoa</taxon>
        <taxon>Ecdysozoa</taxon>
        <taxon>Nematoda</taxon>
        <taxon>Chromadorea</taxon>
        <taxon>Rhabditida</taxon>
        <taxon>Rhabditina</taxon>
        <taxon>Rhabditomorpha</taxon>
        <taxon>Rhabditoidea</taxon>
        <taxon>Rhabditidae</taxon>
        <taxon>Peloderinae</taxon>
        <taxon>Caenorhabditis</taxon>
    </lineage>
</organism>
<feature type="compositionally biased region" description="Low complexity" evidence="1">
    <location>
        <begin position="20"/>
        <end position="31"/>
    </location>
</feature>
<dbReference type="PANTHER" id="PTHR23352">
    <property type="entry name" value="NEURAL PROLIFERATION DIFFERENTIATION AND CONTROL PROTEIN-1 NPDC-1 PROTEIN"/>
    <property type="match status" value="1"/>
</dbReference>
<comment type="caution">
    <text evidence="3">The sequence shown here is derived from an EMBL/GenBank/DDBJ whole genome shotgun (WGS) entry which is preliminary data.</text>
</comment>
<dbReference type="AlphaFoldDB" id="A0A8S1EGD2"/>
<dbReference type="Pfam" id="PF06809">
    <property type="entry name" value="NPDC1"/>
    <property type="match status" value="1"/>
</dbReference>
<name>A0A8S1EGD2_9PELO</name>
<reference evidence="3 4" key="1">
    <citation type="submission" date="2020-04" db="EMBL/GenBank/DDBJ databases">
        <authorList>
            <person name="Laetsch R D."/>
            <person name="Stevens L."/>
            <person name="Kumar S."/>
            <person name="Blaxter L. M."/>
        </authorList>
    </citation>
    <scope>NUCLEOTIDE SEQUENCE [LARGE SCALE GENOMIC DNA]</scope>
</reference>
<evidence type="ECO:0000313" key="3">
    <source>
        <dbReference type="EMBL" id="CAB3400257.1"/>
    </source>
</evidence>
<evidence type="ECO:0000256" key="2">
    <source>
        <dbReference type="SAM" id="Phobius"/>
    </source>
</evidence>
<dbReference type="PANTHER" id="PTHR23352:SF2">
    <property type="entry name" value="NEURAL PROLIFERATION DIFFERENTIATION AND CONTROL PROTEIN 1"/>
    <property type="match status" value="1"/>
</dbReference>
<keyword evidence="2" id="KW-0472">Membrane</keyword>
<feature type="transmembrane region" description="Helical" evidence="2">
    <location>
        <begin position="279"/>
        <end position="303"/>
    </location>
</feature>
<dbReference type="GO" id="GO:0016020">
    <property type="term" value="C:membrane"/>
    <property type="evidence" value="ECO:0007669"/>
    <property type="project" value="InterPro"/>
</dbReference>
<gene>
    <name evidence="3" type="ORF">CBOVIS_LOCUS3231</name>
</gene>
<evidence type="ECO:0000256" key="1">
    <source>
        <dbReference type="SAM" id="MobiDB-lite"/>
    </source>
</evidence>
<sequence length="408" mass="44751">MSSTSPYRLGGMRRGPATASSPSSPRLSSGSKSCCATAITIRPRNGMGMWRAVALLACLSVAAQASVFSEGGLIDKDTLVEDYGREAEAEGNELKEYEPEDVAAVTYELMKAVKNPENYNEENYPLINELVRYENTFGFTDAYFEILDEFHKNEMKHETEQRQQEKLGEANKSDEVDSILKDTEELILEELAKNKAPATKIESAPELPDIGEEEPLEEVAVTGEPHVPQKKGQNEFVSFVEPVEQPLKQTKSVPAVDKRRLSTSAEFSSHVPRYSSSSLLLIAVGTVMSVGVVGTVAGGAYYWKISKILRRRHETPDDGEYAPYAGTGPGYKKNKGNKGDETLAYKAQLHQYQQAKQKIICGEDAPGIIDSDGEDCADEENNFSVYECPGLAPTGDIEVCNPNFTAQP</sequence>
<keyword evidence="2" id="KW-1133">Transmembrane helix</keyword>
<feature type="region of interest" description="Disordered" evidence="1">
    <location>
        <begin position="1"/>
        <end position="31"/>
    </location>
</feature>
<protein>
    <submittedName>
        <fullName evidence="3">Uncharacterized protein</fullName>
    </submittedName>
</protein>
<dbReference type="InterPro" id="IPR009635">
    <property type="entry name" value="NPDC1"/>
</dbReference>
<keyword evidence="4" id="KW-1185">Reference proteome</keyword>
<dbReference type="OrthoDB" id="6270617at2759"/>
<accession>A0A8S1EGD2</accession>
<keyword evidence="2" id="KW-0812">Transmembrane</keyword>
<dbReference type="Proteomes" id="UP000494206">
    <property type="component" value="Unassembled WGS sequence"/>
</dbReference>
<proteinExistence type="predicted"/>
<dbReference type="EMBL" id="CADEPM010000002">
    <property type="protein sequence ID" value="CAB3400257.1"/>
    <property type="molecule type" value="Genomic_DNA"/>
</dbReference>
<evidence type="ECO:0000313" key="4">
    <source>
        <dbReference type="Proteomes" id="UP000494206"/>
    </source>
</evidence>